<dbReference type="GO" id="GO:0012507">
    <property type="term" value="C:ER to Golgi transport vesicle membrane"/>
    <property type="evidence" value="ECO:0007669"/>
    <property type="project" value="TreeGrafter"/>
</dbReference>
<comment type="subcellular location">
    <subcellularLocation>
        <location evidence="1">Golgi apparatus</location>
    </subcellularLocation>
</comment>
<dbReference type="GO" id="GO:0005783">
    <property type="term" value="C:endoplasmic reticulum"/>
    <property type="evidence" value="ECO:0007669"/>
    <property type="project" value="TreeGrafter"/>
</dbReference>
<dbReference type="AlphaFoldDB" id="A0A5C3KQ59"/>
<evidence type="ECO:0000256" key="1">
    <source>
        <dbReference type="ARBA" id="ARBA00004555"/>
    </source>
</evidence>
<gene>
    <name evidence="8" type="ORF">FA15DRAFT_623170</name>
</gene>
<protein>
    <recommendedName>
        <fullName evidence="10">P115 like vesicle tethering protein</fullName>
    </recommendedName>
</protein>
<dbReference type="Gene3D" id="1.25.10.10">
    <property type="entry name" value="Leucine-rich Repeat Variant"/>
    <property type="match status" value="1"/>
</dbReference>
<dbReference type="Pfam" id="PF04869">
    <property type="entry name" value="Uso1_p115_head"/>
    <property type="match status" value="1"/>
</dbReference>
<evidence type="ECO:0000313" key="8">
    <source>
        <dbReference type="EMBL" id="TFK21983.1"/>
    </source>
</evidence>
<accession>A0A5C3KQ59</accession>
<feature type="domain" description="Vesicle tethering protein Uso1/P115-like head" evidence="6">
    <location>
        <begin position="365"/>
        <end position="697"/>
    </location>
</feature>
<evidence type="ECO:0000259" key="7">
    <source>
        <dbReference type="Pfam" id="PF04871"/>
    </source>
</evidence>
<dbReference type="InterPro" id="IPR006955">
    <property type="entry name" value="Uso1_p115_C"/>
</dbReference>
<organism evidence="8 9">
    <name type="scientific">Coprinopsis marcescibilis</name>
    <name type="common">Agaric fungus</name>
    <name type="synonym">Psathyrella marcescibilis</name>
    <dbReference type="NCBI Taxonomy" id="230819"/>
    <lineage>
        <taxon>Eukaryota</taxon>
        <taxon>Fungi</taxon>
        <taxon>Dikarya</taxon>
        <taxon>Basidiomycota</taxon>
        <taxon>Agaricomycotina</taxon>
        <taxon>Agaricomycetes</taxon>
        <taxon>Agaricomycetidae</taxon>
        <taxon>Agaricales</taxon>
        <taxon>Agaricineae</taxon>
        <taxon>Psathyrellaceae</taxon>
        <taxon>Coprinopsis</taxon>
    </lineage>
</organism>
<proteinExistence type="predicted"/>
<keyword evidence="2" id="KW-0333">Golgi apparatus</keyword>
<name>A0A5C3KQ59_COPMA</name>
<dbReference type="PANTHER" id="PTHR10013:SF0">
    <property type="entry name" value="GENERAL VESICULAR TRANSPORT FACTOR P115"/>
    <property type="match status" value="1"/>
</dbReference>
<keyword evidence="9" id="KW-1185">Reference proteome</keyword>
<feature type="coiled-coil region" evidence="4">
    <location>
        <begin position="720"/>
        <end position="789"/>
    </location>
</feature>
<feature type="region of interest" description="Disordered" evidence="5">
    <location>
        <begin position="794"/>
        <end position="822"/>
    </location>
</feature>
<dbReference type="GO" id="GO:0048280">
    <property type="term" value="P:vesicle fusion with Golgi apparatus"/>
    <property type="evidence" value="ECO:0007669"/>
    <property type="project" value="InterPro"/>
</dbReference>
<sequence>MEFFNQTYVALRGPTGVVQTPADTISKLSDRLSPATLLADRRAAVLSLKGLSRDCKEDVGSFALPGLIDVLTNDAEVDADIGKAVLETLNILCDTEDTGNSAKALGFKHTDIVLANERATHVLLSLLKENNFYNRYTALQFLSTLLHNRRQLVQSYFLTAPAGPGGIIGVLDDKREIIRNEVISVLQSLVSQSAEIQKVLIFEGAFEKFFNIITQENGIDGGVVAQGALTCIDSLLRFNSSNQSYFKETPLFPLLTQLLQYPMALKLSETAPQDFALQFWDDQKLANASLVVGILGIFVGSKSSGAEVINISRCFLEIALASNAPTPLKVQVLHSLPPAIHSALSGIAITPYMPVPETNGEEWDRLEPASILDVLVELALHGEYNGQDGAKRTKDGLELRVSAAVVFENFVRNEDTRLAIIQAMAPSEGHQASKSITPLLHALTLPLASSATLDPANVTSTQMATFLFAHLLRSSPRTKDLARLIMPQPAPPTQSSFFVPADGGSAPPDDDLDSDPPQSLLQTLSEHLSLALLARSRPDTSDQELREWDRVLVAYTSLLSQWLWEDPKSVRDFLDAGGLSVLVEGIHQASEVDSFIPGLCVFLLGICYEFNREPGEITRNTIHPILGRLGIDSLIGQLTRFREDPRFRSVGPDLVVISHSASTIPVPNETGRDDAEVWFDWAFVDFWKSNYYAVQRAFSTDPSQLSTSTSGPSAESAMLIASLRDAIRKQSEEMDILRNQLKAVAMSKDKEISDLQSELSDVKTQLKNANDKRKEVEKEQEDLLVLLDETTSKRTRDKAKLKEAGLEVSEDEDEDDEDEDDE</sequence>
<dbReference type="SUPFAM" id="SSF48371">
    <property type="entry name" value="ARM repeat"/>
    <property type="match status" value="1"/>
</dbReference>
<dbReference type="EMBL" id="ML210253">
    <property type="protein sequence ID" value="TFK21983.1"/>
    <property type="molecule type" value="Genomic_DNA"/>
</dbReference>
<feature type="region of interest" description="Disordered" evidence="5">
    <location>
        <begin position="490"/>
        <end position="518"/>
    </location>
</feature>
<dbReference type="InterPro" id="IPR016024">
    <property type="entry name" value="ARM-type_fold"/>
</dbReference>
<evidence type="ECO:0000256" key="3">
    <source>
        <dbReference type="ARBA" id="ARBA00023054"/>
    </source>
</evidence>
<feature type="domain" description="Uso1/p115-like vesicle tethering protein C-terminal" evidence="7">
    <location>
        <begin position="722"/>
        <end position="822"/>
    </location>
</feature>
<dbReference type="Pfam" id="PF04871">
    <property type="entry name" value="Uso1_p115_C"/>
    <property type="match status" value="1"/>
</dbReference>
<dbReference type="PANTHER" id="PTHR10013">
    <property type="entry name" value="GENERAL VESICULAR TRANSPORT FACTOR P115"/>
    <property type="match status" value="1"/>
</dbReference>
<dbReference type="InterPro" id="IPR006953">
    <property type="entry name" value="Vesicle_Uso1_P115_head"/>
</dbReference>
<evidence type="ECO:0000256" key="5">
    <source>
        <dbReference type="SAM" id="MobiDB-lite"/>
    </source>
</evidence>
<evidence type="ECO:0008006" key="10">
    <source>
        <dbReference type="Google" id="ProtNLM"/>
    </source>
</evidence>
<dbReference type="STRING" id="230819.A0A5C3KQ59"/>
<keyword evidence="3 4" id="KW-0175">Coiled coil</keyword>
<dbReference type="GO" id="GO:0005795">
    <property type="term" value="C:Golgi stack"/>
    <property type="evidence" value="ECO:0007669"/>
    <property type="project" value="TreeGrafter"/>
</dbReference>
<dbReference type="GO" id="GO:0000139">
    <property type="term" value="C:Golgi membrane"/>
    <property type="evidence" value="ECO:0007669"/>
    <property type="project" value="InterPro"/>
</dbReference>
<dbReference type="GO" id="GO:0006886">
    <property type="term" value="P:intracellular protein transport"/>
    <property type="evidence" value="ECO:0007669"/>
    <property type="project" value="InterPro"/>
</dbReference>
<dbReference type="InterPro" id="IPR011989">
    <property type="entry name" value="ARM-like"/>
</dbReference>
<dbReference type="OrthoDB" id="198977at2759"/>
<dbReference type="InterPro" id="IPR024095">
    <property type="entry name" value="Vesicle_P115"/>
</dbReference>
<dbReference type="Proteomes" id="UP000307440">
    <property type="component" value="Unassembled WGS sequence"/>
</dbReference>
<evidence type="ECO:0000259" key="6">
    <source>
        <dbReference type="Pfam" id="PF04869"/>
    </source>
</evidence>
<reference evidence="8 9" key="1">
    <citation type="journal article" date="2019" name="Nat. Ecol. Evol.">
        <title>Megaphylogeny resolves global patterns of mushroom evolution.</title>
        <authorList>
            <person name="Varga T."/>
            <person name="Krizsan K."/>
            <person name="Foldi C."/>
            <person name="Dima B."/>
            <person name="Sanchez-Garcia M."/>
            <person name="Sanchez-Ramirez S."/>
            <person name="Szollosi G.J."/>
            <person name="Szarkandi J.G."/>
            <person name="Papp V."/>
            <person name="Albert L."/>
            <person name="Andreopoulos W."/>
            <person name="Angelini C."/>
            <person name="Antonin V."/>
            <person name="Barry K.W."/>
            <person name="Bougher N.L."/>
            <person name="Buchanan P."/>
            <person name="Buyck B."/>
            <person name="Bense V."/>
            <person name="Catcheside P."/>
            <person name="Chovatia M."/>
            <person name="Cooper J."/>
            <person name="Damon W."/>
            <person name="Desjardin D."/>
            <person name="Finy P."/>
            <person name="Geml J."/>
            <person name="Haridas S."/>
            <person name="Hughes K."/>
            <person name="Justo A."/>
            <person name="Karasinski D."/>
            <person name="Kautmanova I."/>
            <person name="Kiss B."/>
            <person name="Kocsube S."/>
            <person name="Kotiranta H."/>
            <person name="LaButti K.M."/>
            <person name="Lechner B.E."/>
            <person name="Liimatainen K."/>
            <person name="Lipzen A."/>
            <person name="Lukacs Z."/>
            <person name="Mihaltcheva S."/>
            <person name="Morgado L.N."/>
            <person name="Niskanen T."/>
            <person name="Noordeloos M.E."/>
            <person name="Ohm R.A."/>
            <person name="Ortiz-Santana B."/>
            <person name="Ovrebo C."/>
            <person name="Racz N."/>
            <person name="Riley R."/>
            <person name="Savchenko A."/>
            <person name="Shiryaev A."/>
            <person name="Soop K."/>
            <person name="Spirin V."/>
            <person name="Szebenyi C."/>
            <person name="Tomsovsky M."/>
            <person name="Tulloss R.E."/>
            <person name="Uehling J."/>
            <person name="Grigoriev I.V."/>
            <person name="Vagvolgyi C."/>
            <person name="Papp T."/>
            <person name="Martin F.M."/>
            <person name="Miettinen O."/>
            <person name="Hibbett D.S."/>
            <person name="Nagy L.G."/>
        </authorList>
    </citation>
    <scope>NUCLEOTIDE SEQUENCE [LARGE SCALE GENOMIC DNA]</scope>
    <source>
        <strain evidence="8 9">CBS 121175</strain>
    </source>
</reference>
<feature type="compositionally biased region" description="Basic and acidic residues" evidence="5">
    <location>
        <begin position="794"/>
        <end position="805"/>
    </location>
</feature>
<evidence type="ECO:0000256" key="2">
    <source>
        <dbReference type="ARBA" id="ARBA00023034"/>
    </source>
</evidence>
<feature type="compositionally biased region" description="Acidic residues" evidence="5">
    <location>
        <begin position="808"/>
        <end position="822"/>
    </location>
</feature>
<dbReference type="GO" id="GO:0006888">
    <property type="term" value="P:endoplasmic reticulum to Golgi vesicle-mediated transport"/>
    <property type="evidence" value="ECO:0007669"/>
    <property type="project" value="TreeGrafter"/>
</dbReference>
<dbReference type="GO" id="GO:0048211">
    <property type="term" value="P:Golgi vesicle docking"/>
    <property type="evidence" value="ECO:0007669"/>
    <property type="project" value="TreeGrafter"/>
</dbReference>
<evidence type="ECO:0000313" key="9">
    <source>
        <dbReference type="Proteomes" id="UP000307440"/>
    </source>
</evidence>
<evidence type="ECO:0000256" key="4">
    <source>
        <dbReference type="SAM" id="Coils"/>
    </source>
</evidence>